<dbReference type="PROSITE" id="PS51724">
    <property type="entry name" value="SPOR"/>
    <property type="match status" value="1"/>
</dbReference>
<evidence type="ECO:0000256" key="1">
    <source>
        <dbReference type="ARBA" id="ARBA00022729"/>
    </source>
</evidence>
<comment type="similarity">
    <text evidence="4 5">Belongs to the RlpA family.</text>
</comment>
<keyword evidence="1" id="KW-0732">Signal</keyword>
<dbReference type="Proteomes" id="UP001253545">
    <property type="component" value="Unassembled WGS sequence"/>
</dbReference>
<dbReference type="InterPro" id="IPR034718">
    <property type="entry name" value="RlpA"/>
</dbReference>
<evidence type="ECO:0000259" key="6">
    <source>
        <dbReference type="PROSITE" id="PS51724"/>
    </source>
</evidence>
<keyword evidence="8" id="KW-1185">Reference proteome</keyword>
<accession>A0ABU2ZR53</accession>
<name>A0ABU2ZR53_9ALTE</name>
<keyword evidence="2 4" id="KW-0456">Lyase</keyword>
<sequence>MLSAKKTSMVALFKATMILCMRNQNIIKKLTKVYILVLTYVVIAACATSTNNVNNSRYKMKQDIAPNFDYGEITYSEVIPAYEPYNVWTSRPYKVLGAYYTPLQSGKGHEETGNASWYGQKFHGHKTANGEVFDMFALTAAHKTLPLPSFVRVTNLTNKKSVIVRVNDRGPFHDDRVLDLSYGAAKKLGYHKQGVAKIKLEVIHINEVGDVTIGNGPTQYAKDSNIMVAQGAVIDKKTTDESTSIANSQLDSGLFVQVMALQSSEKAKSLATGLSNLLQVNTQLPLVDNIYKLQLGPLKNEQKAKKIIEELKKIGFDEAFAVHFEAD</sequence>
<dbReference type="HAMAP" id="MF_02071">
    <property type="entry name" value="RlpA"/>
    <property type="match status" value="1"/>
</dbReference>
<dbReference type="NCBIfam" id="TIGR00413">
    <property type="entry name" value="rlpA"/>
    <property type="match status" value="1"/>
</dbReference>
<proteinExistence type="inferred from homology"/>
<comment type="function">
    <text evidence="4">Lytic transglycosylase with a strong preference for naked glycan strands that lack stem peptides.</text>
</comment>
<dbReference type="PANTHER" id="PTHR34183">
    <property type="entry name" value="ENDOLYTIC PEPTIDOGLYCAN TRANSGLYCOSYLASE RLPA"/>
    <property type="match status" value="1"/>
</dbReference>
<dbReference type="InterPro" id="IPR009009">
    <property type="entry name" value="RlpA-like_DPBB"/>
</dbReference>
<evidence type="ECO:0000256" key="5">
    <source>
        <dbReference type="RuleBase" id="RU003495"/>
    </source>
</evidence>
<reference evidence="7 8" key="1">
    <citation type="submission" date="2023-09" db="EMBL/GenBank/DDBJ databases">
        <authorList>
            <person name="Rey-Velasco X."/>
        </authorList>
    </citation>
    <scope>NUCLEOTIDE SEQUENCE [LARGE SCALE GENOMIC DNA]</scope>
    <source>
        <strain evidence="7 8">P117</strain>
    </source>
</reference>
<dbReference type="EC" id="4.2.2.-" evidence="4"/>
<dbReference type="PANTHER" id="PTHR34183:SF1">
    <property type="entry name" value="ENDOLYTIC PEPTIDOGLYCAN TRANSGLYCOSYLASE RLPA"/>
    <property type="match status" value="1"/>
</dbReference>
<evidence type="ECO:0000313" key="7">
    <source>
        <dbReference type="EMBL" id="MDT0594518.1"/>
    </source>
</evidence>
<evidence type="ECO:0000313" key="8">
    <source>
        <dbReference type="Proteomes" id="UP001253545"/>
    </source>
</evidence>
<dbReference type="SUPFAM" id="SSF110997">
    <property type="entry name" value="Sporulation related repeat"/>
    <property type="match status" value="1"/>
</dbReference>
<dbReference type="RefSeq" id="WP_311367987.1">
    <property type="nucleotide sequence ID" value="NZ_JAVRHX010000001.1"/>
</dbReference>
<evidence type="ECO:0000256" key="2">
    <source>
        <dbReference type="ARBA" id="ARBA00023239"/>
    </source>
</evidence>
<dbReference type="Gene3D" id="3.30.70.1070">
    <property type="entry name" value="Sporulation related repeat"/>
    <property type="match status" value="1"/>
</dbReference>
<feature type="domain" description="SPOR" evidence="6">
    <location>
        <begin position="248"/>
        <end position="324"/>
    </location>
</feature>
<dbReference type="Gene3D" id="2.40.40.10">
    <property type="entry name" value="RlpA-like domain"/>
    <property type="match status" value="1"/>
</dbReference>
<gene>
    <name evidence="4" type="primary">rlpA</name>
    <name evidence="7" type="ORF">RM552_06650</name>
</gene>
<organism evidence="7 8">
    <name type="scientific">Glaciecola petra</name>
    <dbReference type="NCBI Taxonomy" id="3075602"/>
    <lineage>
        <taxon>Bacteria</taxon>
        <taxon>Pseudomonadati</taxon>
        <taxon>Pseudomonadota</taxon>
        <taxon>Gammaproteobacteria</taxon>
        <taxon>Alteromonadales</taxon>
        <taxon>Alteromonadaceae</taxon>
        <taxon>Glaciecola</taxon>
    </lineage>
</organism>
<evidence type="ECO:0000256" key="4">
    <source>
        <dbReference type="HAMAP-Rule" id="MF_02071"/>
    </source>
</evidence>
<protein>
    <recommendedName>
        <fullName evidence="4">Endolytic peptidoglycan transglycosylase RlpA</fullName>
        <ecNumber evidence="4">4.2.2.-</ecNumber>
    </recommendedName>
</protein>
<evidence type="ECO:0000256" key="3">
    <source>
        <dbReference type="ARBA" id="ARBA00023316"/>
    </source>
</evidence>
<dbReference type="InterPro" id="IPR007730">
    <property type="entry name" value="SPOR-like_dom"/>
</dbReference>
<dbReference type="SUPFAM" id="SSF50685">
    <property type="entry name" value="Barwin-like endoglucanases"/>
    <property type="match status" value="1"/>
</dbReference>
<dbReference type="InterPro" id="IPR036908">
    <property type="entry name" value="RlpA-like_sf"/>
</dbReference>
<comment type="caution">
    <text evidence="7">The sequence shown here is derived from an EMBL/GenBank/DDBJ whole genome shotgun (WGS) entry which is preliminary data.</text>
</comment>
<dbReference type="CDD" id="cd22268">
    <property type="entry name" value="DPBB_RlpA-like"/>
    <property type="match status" value="1"/>
</dbReference>
<dbReference type="Pfam" id="PF05036">
    <property type="entry name" value="SPOR"/>
    <property type="match status" value="1"/>
</dbReference>
<dbReference type="EMBL" id="JAVRHX010000001">
    <property type="protein sequence ID" value="MDT0594518.1"/>
    <property type="molecule type" value="Genomic_DNA"/>
</dbReference>
<dbReference type="InterPro" id="IPR036680">
    <property type="entry name" value="SPOR-like_sf"/>
</dbReference>
<dbReference type="Pfam" id="PF03330">
    <property type="entry name" value="DPBB_1"/>
    <property type="match status" value="1"/>
</dbReference>
<dbReference type="InterPro" id="IPR012997">
    <property type="entry name" value="RplA"/>
</dbReference>
<keyword evidence="3 4" id="KW-0961">Cell wall biogenesis/degradation</keyword>